<dbReference type="PANTHER" id="PTHR37953:SF1">
    <property type="entry name" value="UPF0127 PROTEIN MJ1496"/>
    <property type="match status" value="1"/>
</dbReference>
<evidence type="ECO:0000313" key="1">
    <source>
        <dbReference type="EMBL" id="DAE92705.1"/>
    </source>
</evidence>
<name>A0A8S5RTU8_9CAUD</name>
<dbReference type="InterPro" id="IPR038695">
    <property type="entry name" value="Saro_0823-like_sf"/>
</dbReference>
<dbReference type="PANTHER" id="PTHR37953">
    <property type="entry name" value="UPF0127 PROTEIN MJ1496"/>
    <property type="match status" value="1"/>
</dbReference>
<dbReference type="EMBL" id="BK059154">
    <property type="protein sequence ID" value="DAE92705.1"/>
    <property type="molecule type" value="Genomic_DNA"/>
</dbReference>
<protein>
    <submittedName>
        <fullName evidence="1">Uncharacterized protein</fullName>
    </submittedName>
</protein>
<dbReference type="InterPro" id="IPR003795">
    <property type="entry name" value="DUF192"/>
</dbReference>
<dbReference type="Pfam" id="PF02643">
    <property type="entry name" value="DUF192"/>
    <property type="match status" value="1"/>
</dbReference>
<sequence length="204" mass="23382">MMKETIIEIADKKYKVLVAETEEERTQGLSNVESMDDDEGMLFVMPEDQGQVVFNTEEMEFDIDLIFIDQDDEVYNVVLGKAHSSEVIVSEPSDSEDTTKYVLEVNANSGIQIGDELDFEDDKDDISEEEVDKMYILGSDGKPQMDLVGGERIISRLETKQLIKKAKKANREKTENAYKKLGKYMFKILEKQDNRDPEYVESPK</sequence>
<accession>A0A8S5RTU8</accession>
<dbReference type="Gene3D" id="2.60.120.1140">
    <property type="entry name" value="Protein of unknown function DUF192"/>
    <property type="match status" value="1"/>
</dbReference>
<proteinExistence type="predicted"/>
<organism evidence="1">
    <name type="scientific">Siphoviridae sp. gcode 4</name>
    <dbReference type="NCBI Taxonomy" id="2838368"/>
    <lineage>
        <taxon>Viruses</taxon>
        <taxon>Duplodnaviria</taxon>
        <taxon>Heunggongvirae</taxon>
        <taxon>Uroviricota</taxon>
        <taxon>Caudoviricetes</taxon>
    </lineage>
</organism>
<reference evidence="1" key="1">
    <citation type="journal article" date="2021" name="Proc. Natl. Acad. Sci. U.S.A.">
        <title>A Catalog of Tens of Thousands of Viruses from Human Metagenomes Reveals Hidden Associations with Chronic Diseases.</title>
        <authorList>
            <person name="Tisza M.J."/>
            <person name="Buck C.B."/>
        </authorList>
    </citation>
    <scope>NUCLEOTIDE SEQUENCE</scope>
    <source>
        <strain evidence="1">Ctw1L9</strain>
    </source>
</reference>